<dbReference type="InterPro" id="IPR052933">
    <property type="entry name" value="DNA_Protect_Modify"/>
</dbReference>
<evidence type="ECO:0000313" key="5">
    <source>
        <dbReference type="EMBL" id="MFC3848093.1"/>
    </source>
</evidence>
<dbReference type="InterPro" id="IPR000330">
    <property type="entry name" value="SNF2_N"/>
</dbReference>
<evidence type="ECO:0000313" key="6">
    <source>
        <dbReference type="Proteomes" id="UP001595783"/>
    </source>
</evidence>
<feature type="region of interest" description="Disordered" evidence="2">
    <location>
        <begin position="653"/>
        <end position="757"/>
    </location>
</feature>
<dbReference type="PROSITE" id="PS51194">
    <property type="entry name" value="HELICASE_CTER"/>
    <property type="match status" value="1"/>
</dbReference>
<feature type="domain" description="Helicase ATP-binding" evidence="3">
    <location>
        <begin position="1801"/>
        <end position="2054"/>
    </location>
</feature>
<keyword evidence="1" id="KW-0175">Coiled coil</keyword>
<dbReference type="SMART" id="SM00487">
    <property type="entry name" value="DEXDc"/>
    <property type="match status" value="1"/>
</dbReference>
<proteinExistence type="predicted"/>
<dbReference type="InterPro" id="IPR027417">
    <property type="entry name" value="P-loop_NTPase"/>
</dbReference>
<dbReference type="SUPFAM" id="SSF52540">
    <property type="entry name" value="P-loop containing nucleoside triphosphate hydrolases"/>
    <property type="match status" value="2"/>
</dbReference>
<dbReference type="InterPro" id="IPR029063">
    <property type="entry name" value="SAM-dependent_MTases_sf"/>
</dbReference>
<comment type="caution">
    <text evidence="5">The sequence shown here is derived from an EMBL/GenBank/DDBJ whole genome shotgun (WGS) entry which is preliminary data.</text>
</comment>
<dbReference type="Gene3D" id="3.40.50.300">
    <property type="entry name" value="P-loop containing nucleotide triphosphate hydrolases"/>
    <property type="match status" value="2"/>
</dbReference>
<dbReference type="Gene3D" id="3.40.50.150">
    <property type="entry name" value="Vaccinia Virus protein VP39"/>
    <property type="match status" value="1"/>
</dbReference>
<feature type="region of interest" description="Disordered" evidence="2">
    <location>
        <begin position="2886"/>
        <end position="2914"/>
    </location>
</feature>
<dbReference type="PANTHER" id="PTHR41313:SF1">
    <property type="entry name" value="DNA METHYLASE ADENINE-SPECIFIC DOMAIN-CONTAINING PROTEIN"/>
    <property type="match status" value="1"/>
</dbReference>
<feature type="coiled-coil region" evidence="1">
    <location>
        <begin position="918"/>
        <end position="945"/>
    </location>
</feature>
<gene>
    <name evidence="5" type="ORF">ACFOPX_06100</name>
</gene>
<dbReference type="Pfam" id="PF00176">
    <property type="entry name" value="SNF2-rel_dom"/>
    <property type="match status" value="1"/>
</dbReference>
<feature type="compositionally biased region" description="Polar residues" evidence="2">
    <location>
        <begin position="789"/>
        <end position="805"/>
    </location>
</feature>
<dbReference type="InterPro" id="IPR014001">
    <property type="entry name" value="Helicase_ATP-bd"/>
</dbReference>
<dbReference type="RefSeq" id="WP_382262688.1">
    <property type="nucleotide sequence ID" value="NZ_JBHRZO010000038.1"/>
</dbReference>
<feature type="region of interest" description="Disordered" evidence="2">
    <location>
        <begin position="770"/>
        <end position="831"/>
    </location>
</feature>
<feature type="compositionally biased region" description="Basic and acidic residues" evidence="2">
    <location>
        <begin position="2903"/>
        <end position="2914"/>
    </location>
</feature>
<dbReference type="Proteomes" id="UP001595783">
    <property type="component" value="Unassembled WGS sequence"/>
</dbReference>
<dbReference type="PROSITE" id="PS51192">
    <property type="entry name" value="HELICASE_ATP_BIND_1"/>
    <property type="match status" value="1"/>
</dbReference>
<reference evidence="6" key="1">
    <citation type="journal article" date="2019" name="Int. J. Syst. Evol. Microbiol.">
        <title>The Global Catalogue of Microorganisms (GCM) 10K type strain sequencing project: providing services to taxonomists for standard genome sequencing and annotation.</title>
        <authorList>
            <consortium name="The Broad Institute Genomics Platform"/>
            <consortium name="The Broad Institute Genome Sequencing Center for Infectious Disease"/>
            <person name="Wu L."/>
            <person name="Ma J."/>
        </authorList>
    </citation>
    <scope>NUCLEOTIDE SEQUENCE [LARGE SCALE GENOMIC DNA]</scope>
    <source>
        <strain evidence="6">CCUG 53816</strain>
    </source>
</reference>
<dbReference type="InterPro" id="IPR001650">
    <property type="entry name" value="Helicase_C-like"/>
</dbReference>
<feature type="compositionally biased region" description="Basic and acidic residues" evidence="2">
    <location>
        <begin position="662"/>
        <end position="696"/>
    </location>
</feature>
<dbReference type="InterPro" id="IPR011639">
    <property type="entry name" value="MethylTrfase_TaqI-like_dom"/>
</dbReference>
<accession>A0ABV7ZHR5</accession>
<keyword evidence="6" id="KW-1185">Reference proteome</keyword>
<organism evidence="5 6">
    <name type="scientific">Helicobacter baculiformis</name>
    <dbReference type="NCBI Taxonomy" id="427351"/>
    <lineage>
        <taxon>Bacteria</taxon>
        <taxon>Pseudomonadati</taxon>
        <taxon>Campylobacterota</taxon>
        <taxon>Epsilonproteobacteria</taxon>
        <taxon>Campylobacterales</taxon>
        <taxon>Helicobacteraceae</taxon>
        <taxon>Helicobacter</taxon>
    </lineage>
</organism>
<feature type="compositionally biased region" description="Basic and acidic residues" evidence="2">
    <location>
        <begin position="731"/>
        <end position="740"/>
    </location>
</feature>
<sequence>MSLAERKSAFAHFKAQELQAYLEHQHLSLHKAQSLEKAYNPSTGNFYTDLHALALDAKMAECGYARNQWVSLSRALSLGADPQEIAHIKANTRNRQNPRGNIEKVSISYLQTRDKEGKSLAEPIFNITDLYNVEVFQTLDANRFKEPNPQSLHRQEHNAQVRLVDLQNELKPEHYTQLQEYMQARAPIVEQQSPERVSEVSTLQAEVSALKAEVQRLQAEREADLERHRKEQETLQAQNTAILEQLEQLKQLMAQFTSKQEHTAESEVQQEPPTPPISDKRLDVIEQEERSAQALEINDPTSENSTQKNVAVEGSAHSIVQEGIELENTATDSTEQENIEQDFWTWQELLEEIEPDFSYDKEKMVSLYGEYFSAEFALMRGSNFYRGDKVKQKQKLNDLLNGFYISNPYYLPVYTIPEKLEEICVSLEQGKSLSEDAHLRAQLLEVHERVYYKVSKVGEESINPITQPYFYKHMREVESILAQIFEENCNEVFVSDSVGTGALPLQELNDYLIKGLRTAGMLYERDANDENRPFIPTPSAWDVDMQSALVADLRPLENVAQEIHTSSTKYYIYEMGSYVLKDWLYKLVDDLDKNLQNPIQSTPPHTGEDHERSEHRGVYAGDTKQYGDRQGQPMVGGIVGEVGETSSRIELTGEGILLESRGGGDEGERRALRGSVEVEHPNRLREGDGARARGEAESADGARGPSTLSGGNLKGDLSIRAHAHPPIEVGDLEREDREDQSGALGATDVVIQSRETGGLRVSGAGSLEELVSSHDLPSTPRHSVLHSARPNQDGVSDLGSDTGTDSARRGDNRYGDTPTSPNQPLSLFDHRPPHHREELQRVLGQGRGIDGTLQYESGGIDTPELNTSEIGGAEVESANAEDTQEASTNIQAVGNPQSDFKTQEERTPTTPKRRYEANVAAIKLLEQLRQEHRKATKTEQEILSRYSGWGSMGVFFDSSQESPEFLELQTILDPASYYQARTSTLDAYYTPKMIVDAIYESLERFGFNKDGNTKEIFEPSVGIGNFLSYAPPHANYHFSATETNSVSARITKMLHPLQNICREKFEKFNFTRDFDAFIGNPPYGENLIYDGDKDLSGASVHNYFVGKALKHLKEDGILAFVISSSFLDAKDSTMREHIAKQASFLGAIRLPNDVFKGTGTEVTTDLVFFKKGKDTELHQEFIQSAPYYRVGEKLDLDLLTPHTEHIRGTTAHEHLRLAKAIDEFLGIGKANSTPELVVPDWNEAQKEQIHAFFERNKKDILGFCFNEYFAKHPEHILGDVQMRIAQKSLELTNTPQASLDLKQAISSLISTLPKDIYKYRKTEYPQGLVILDHSHHKFAQYAKSFKSLNVGNYVEFEGEIYKIKAMNNSGREDESYLEALPVILLEQVPQIKTKMQKKRIQAFIPLRDAFNDLLKAELSPLSTDGELEIKREKLNTLYNGFVKTFGYLNENKNRKDLKYDLHGAKVLGLEREFDKGINKAQAQAQGLSVRKPRAQKADIFSKRTLSPKKAFAITNAKEALIASVSETGGLDLAFIAKHFTTQSVENTLEELLEQKLIFKNHLEHPSYVLATDYLSGNVKQKFKEVKQAIEAGREDLAENLKELEAIIPADIKAIDISVHLGTPWIPPTYYEQFLLEQVGENYSQSGREGVFYEDYIKQCLYVAKNPRGFHVNDTTELDFLGIRDKYNPSKMKLSGARLLECVFNNTPLEIKYPDPNKVDAEGKPVMVVDEEQSALAQERAIQLQEAFKEWIYADYERRTHLEQIYNDTFNTDVLKSYDGSHLHLEGFNQDIELRPHQKNAIFRAIQERTLCLDHQVGAGKTLVAIASCMEQKRMGLVNKSLIAVPNHLTKQWAQEFYKAYPDANVLVVESEDFSPKQREQLYNQIANNQYDAVIIAHSQLEFLANPEQTITHMWAEEEETLRSSNKYLRQLVKNGLLDKSAVMSVRAEEQAIKRIGAKYSKLLTQNKSHIDISQMGIDNLIVDEAHLFKNLGFSTNMQGVAGLGNQQGSRRASDLFVKTQYLHGKGAKIMFLTGTPIANSIAELYHLQRYLQPETLKDKGIYNFDDWAQTFGQIQADLELDTSAQNYKVVSRFSKFNGVQELSTMYRSFADVISNADIQKFNPHFVPKIEGGKPINIVVPRSEDVARFIGIQDEEGKFNEGSIVDRMEKCKGKKPEKGGDNILACTTDARKAALDYRLIDPDAKVQDKHCKAQAMAVQIYEQYKEWDKDKGTQLVFISLSTPKVHSQRVQLEDANTQEQENIQDGVQELLESLTEYNEQGQATTPSQAELQDALAEEQAKALDVDTQIAQNASFDVYSDVLRRLVKLGIPQSEIAFIHDAKTEAQKQELFKKVNSGEIRVLLGSPAKMGVGTNVQERLVAGHFLDCPWRPDELLQMEGRLIRQGNVLFERDPEHFAIKLFRYATKQTYDSRMWQIIESKSKSLEQFRSAHKLGLRELEDITMGSADASEMKALATGNPLIVQEVRLRQILRKEENLYKAFLKEQHFKQESLQRNKGALQHSKKQLDTLNALIERREPKRESVSIELYEGSFQEPRALALGATTSKTQVFHLLKSEESNKQNLERMEKLFKSLVQNAIENEGVEIDVMGYRGLLFKAMSYQNRLEFYICHPDDSNLYTQPDNLIYTKNKQHLLDVGSFQDIDFKSFLRKCNNSLEKLEKTIQREQEHQDKIEQEVKSLEILLSKEAQYPKLETLQALKEDCREIVKEIAKCSADKNYKSAFVARSEQFASKAEATATHNLTSENNAQESMAIPHNTTTHTTPEKLESKEGILASEETNIAPQIFYHPALESVLNHMLENPTFVQNFVASDAQNQRTAFEDTFKKDGVLRLYQEGQMEFYRFFTESEKSKDALTELFTAFKERLEKRTQQELEAQHPSASGVEKAGNKGEGQEIEKEHGNASYIAQIKAMNAFLVEEEARLRVELEREEPLYEAWMQRALEHKQAYWELYRQAESIGFSINRAKEGQEMIQPQELEHLEQEYARLEQEKKKHEDAFKEHVRFADLLSDEERLKDDYSRRSYLRGLKSDHQIILAEIKRTQTDPTYISTFRPECSDNASWHAAFYDSFAEERNNITQILNQARQRQEAYK</sequence>
<feature type="non-terminal residue" evidence="5">
    <location>
        <position position="3107"/>
    </location>
</feature>
<dbReference type="PRINTS" id="PR00507">
    <property type="entry name" value="N12N6MTFRASE"/>
</dbReference>
<dbReference type="SMART" id="SM00490">
    <property type="entry name" value="HELICc"/>
    <property type="match status" value="1"/>
</dbReference>
<evidence type="ECO:0000256" key="1">
    <source>
        <dbReference type="SAM" id="Coils"/>
    </source>
</evidence>
<protein>
    <submittedName>
        <fullName evidence="5">SNF2-related protein</fullName>
    </submittedName>
</protein>
<evidence type="ECO:0000259" key="4">
    <source>
        <dbReference type="PROSITE" id="PS51194"/>
    </source>
</evidence>
<evidence type="ECO:0000259" key="3">
    <source>
        <dbReference type="PROSITE" id="PS51192"/>
    </source>
</evidence>
<feature type="coiled-coil region" evidence="1">
    <location>
        <begin position="2666"/>
        <end position="2733"/>
    </location>
</feature>
<feature type="domain" description="Helicase C-terminal" evidence="4">
    <location>
        <begin position="2289"/>
        <end position="2458"/>
    </location>
</feature>
<evidence type="ECO:0000256" key="2">
    <source>
        <dbReference type="SAM" id="MobiDB-lite"/>
    </source>
</evidence>
<dbReference type="PANTHER" id="PTHR41313">
    <property type="entry name" value="ADENINE-SPECIFIC METHYLTRANSFERASE"/>
    <property type="match status" value="1"/>
</dbReference>
<name>A0ABV7ZHR5_9HELI</name>
<dbReference type="EMBL" id="JBHRZO010000038">
    <property type="protein sequence ID" value="MFC3848093.1"/>
    <property type="molecule type" value="Genomic_DNA"/>
</dbReference>
<feature type="region of interest" description="Disordered" evidence="2">
    <location>
        <begin position="257"/>
        <end position="279"/>
    </location>
</feature>
<dbReference type="SUPFAM" id="SSF53335">
    <property type="entry name" value="S-adenosyl-L-methionine-dependent methyltransferases"/>
    <property type="match status" value="1"/>
</dbReference>
<dbReference type="Pfam" id="PF07669">
    <property type="entry name" value="Eco57I"/>
    <property type="match status" value="1"/>
</dbReference>